<dbReference type="Proteomes" id="UP000653305">
    <property type="component" value="Unassembled WGS sequence"/>
</dbReference>
<evidence type="ECO:0000313" key="2">
    <source>
        <dbReference type="Proteomes" id="UP000653305"/>
    </source>
</evidence>
<protein>
    <submittedName>
        <fullName evidence="1">Uncharacterized protein</fullName>
    </submittedName>
</protein>
<sequence length="72" mass="8256">MTNRIYFPKLHGDSAVFYSLSDGKYHSLNGDYSDNNAYGLKRLDFAAWVKPAPITTSELATELRWNQHGNYK</sequence>
<organism evidence="1 2">
    <name type="scientific">Phtheirospermum japonicum</name>
    <dbReference type="NCBI Taxonomy" id="374723"/>
    <lineage>
        <taxon>Eukaryota</taxon>
        <taxon>Viridiplantae</taxon>
        <taxon>Streptophyta</taxon>
        <taxon>Embryophyta</taxon>
        <taxon>Tracheophyta</taxon>
        <taxon>Spermatophyta</taxon>
        <taxon>Magnoliopsida</taxon>
        <taxon>eudicotyledons</taxon>
        <taxon>Gunneridae</taxon>
        <taxon>Pentapetalae</taxon>
        <taxon>asterids</taxon>
        <taxon>lamiids</taxon>
        <taxon>Lamiales</taxon>
        <taxon>Orobanchaceae</taxon>
        <taxon>Orobanchaceae incertae sedis</taxon>
        <taxon>Phtheirospermum</taxon>
    </lineage>
</organism>
<proteinExistence type="predicted"/>
<reference evidence="1" key="1">
    <citation type="submission" date="2020-07" db="EMBL/GenBank/DDBJ databases">
        <title>Ethylene signaling mediates host invasion by parasitic plants.</title>
        <authorList>
            <person name="Yoshida S."/>
        </authorList>
    </citation>
    <scope>NUCLEOTIDE SEQUENCE</scope>
    <source>
        <strain evidence="1">Okayama</strain>
    </source>
</reference>
<gene>
    <name evidence="1" type="ORF">PHJA_001414300</name>
</gene>
<dbReference type="EMBL" id="BMAC01000287">
    <property type="protein sequence ID" value="GFP92701.1"/>
    <property type="molecule type" value="Genomic_DNA"/>
</dbReference>
<dbReference type="OrthoDB" id="1863935at2759"/>
<keyword evidence="2" id="KW-1185">Reference proteome</keyword>
<accession>A0A830CEH6</accession>
<comment type="caution">
    <text evidence="1">The sequence shown here is derived from an EMBL/GenBank/DDBJ whole genome shotgun (WGS) entry which is preliminary data.</text>
</comment>
<name>A0A830CEH6_9LAMI</name>
<dbReference type="AlphaFoldDB" id="A0A830CEH6"/>
<evidence type="ECO:0000313" key="1">
    <source>
        <dbReference type="EMBL" id="GFP92701.1"/>
    </source>
</evidence>